<dbReference type="EMBL" id="FNUY01000002">
    <property type="protein sequence ID" value="SEF95861.1"/>
    <property type="molecule type" value="Genomic_DNA"/>
</dbReference>
<dbReference type="Proteomes" id="UP000236743">
    <property type="component" value="Unassembled WGS sequence"/>
</dbReference>
<dbReference type="AlphaFoldDB" id="A0A1H5W9J0"/>
<keyword evidence="2" id="KW-1185">Reference proteome</keyword>
<proteinExistence type="predicted"/>
<reference evidence="1 2" key="1">
    <citation type="submission" date="2016-10" db="EMBL/GenBank/DDBJ databases">
        <authorList>
            <person name="de Groot N.N."/>
        </authorList>
    </citation>
    <scope>NUCLEOTIDE SEQUENCE [LARGE SCALE GENOMIC DNA]</scope>
    <source>
        <strain evidence="1 2">DSM 26656</strain>
    </source>
</reference>
<sequence length="44" mass="5202">MLTLRRQDSRQIPEWDRAKFWSVLDAQFGRWRRQKAGTEPGGLG</sequence>
<dbReference type="RefSeq" id="WP_280177577.1">
    <property type="nucleotide sequence ID" value="NZ_FNUY01000002.1"/>
</dbReference>
<organism evidence="1 2">
    <name type="scientific">Bosea lathyri</name>
    <dbReference type="NCBI Taxonomy" id="1036778"/>
    <lineage>
        <taxon>Bacteria</taxon>
        <taxon>Pseudomonadati</taxon>
        <taxon>Pseudomonadota</taxon>
        <taxon>Alphaproteobacteria</taxon>
        <taxon>Hyphomicrobiales</taxon>
        <taxon>Boseaceae</taxon>
        <taxon>Bosea</taxon>
    </lineage>
</organism>
<accession>A0A1H5W9J0</accession>
<name>A0A1H5W9J0_9HYPH</name>
<evidence type="ECO:0000313" key="1">
    <source>
        <dbReference type="EMBL" id="SEF95861.1"/>
    </source>
</evidence>
<gene>
    <name evidence="1" type="ORF">SAMN04488115_102597</name>
</gene>
<protein>
    <submittedName>
        <fullName evidence="1">Uncharacterized protein</fullName>
    </submittedName>
</protein>
<evidence type="ECO:0000313" key="2">
    <source>
        <dbReference type="Proteomes" id="UP000236743"/>
    </source>
</evidence>